<dbReference type="PANTHER" id="PTHR42709">
    <property type="entry name" value="ALKALINE PHOSPHATASE LIKE PROTEIN"/>
    <property type="match status" value="1"/>
</dbReference>
<evidence type="ECO:0000313" key="9">
    <source>
        <dbReference type="Proteomes" id="UP000199478"/>
    </source>
</evidence>
<proteinExistence type="predicted"/>
<protein>
    <submittedName>
        <fullName evidence="8">Membrane protein DedA, SNARE-associated domain</fullName>
    </submittedName>
</protein>
<dbReference type="STRING" id="390270.SAMN04488005_0186"/>
<name>A0A1I6FPE2_9RHOB</name>
<feature type="transmembrane region" description="Helical" evidence="6">
    <location>
        <begin position="37"/>
        <end position="63"/>
    </location>
</feature>
<evidence type="ECO:0000256" key="4">
    <source>
        <dbReference type="ARBA" id="ARBA00022989"/>
    </source>
</evidence>
<keyword evidence="5 6" id="KW-0472">Membrane</keyword>
<dbReference type="Proteomes" id="UP000199478">
    <property type="component" value="Unassembled WGS sequence"/>
</dbReference>
<dbReference type="Pfam" id="PF09335">
    <property type="entry name" value="VTT_dom"/>
    <property type="match status" value="1"/>
</dbReference>
<dbReference type="GO" id="GO:0005886">
    <property type="term" value="C:plasma membrane"/>
    <property type="evidence" value="ECO:0007669"/>
    <property type="project" value="UniProtKB-SubCell"/>
</dbReference>
<dbReference type="InterPro" id="IPR051311">
    <property type="entry name" value="DedA_domain"/>
</dbReference>
<feature type="transmembrane region" description="Helical" evidence="6">
    <location>
        <begin position="172"/>
        <end position="190"/>
    </location>
</feature>
<keyword evidence="3 6" id="KW-0812">Transmembrane</keyword>
<dbReference type="RefSeq" id="WP_090195233.1">
    <property type="nucleotide sequence ID" value="NZ_FOYP01000001.1"/>
</dbReference>
<dbReference type="PANTHER" id="PTHR42709:SF6">
    <property type="entry name" value="UNDECAPRENYL PHOSPHATE TRANSPORTER A"/>
    <property type="match status" value="1"/>
</dbReference>
<dbReference type="OrthoDB" id="9782291at2"/>
<organism evidence="8 9">
    <name type="scientific">Yoonia tamlensis</name>
    <dbReference type="NCBI Taxonomy" id="390270"/>
    <lineage>
        <taxon>Bacteria</taxon>
        <taxon>Pseudomonadati</taxon>
        <taxon>Pseudomonadota</taxon>
        <taxon>Alphaproteobacteria</taxon>
        <taxon>Rhodobacterales</taxon>
        <taxon>Paracoccaceae</taxon>
        <taxon>Yoonia</taxon>
    </lineage>
</organism>
<evidence type="ECO:0000256" key="5">
    <source>
        <dbReference type="ARBA" id="ARBA00023136"/>
    </source>
</evidence>
<keyword evidence="2" id="KW-1003">Cell membrane</keyword>
<feature type="domain" description="VTT" evidence="7">
    <location>
        <begin position="31"/>
        <end position="156"/>
    </location>
</feature>
<evidence type="ECO:0000313" key="8">
    <source>
        <dbReference type="EMBL" id="SFR31811.1"/>
    </source>
</evidence>
<accession>A0A1I6FPE2</accession>
<evidence type="ECO:0000256" key="3">
    <source>
        <dbReference type="ARBA" id="ARBA00022692"/>
    </source>
</evidence>
<gene>
    <name evidence="8" type="ORF">SAMN04488005_0186</name>
</gene>
<comment type="subcellular location">
    <subcellularLocation>
        <location evidence="1">Cell membrane</location>
        <topology evidence="1">Multi-pass membrane protein</topology>
    </subcellularLocation>
</comment>
<sequence>MIDFFFGLVATWGLFVIAASAYFSCLAVPVPTFAVMLAGGGFAAAGDLVLWQVLAVAYVAALCGDQTGFQLGRLGGRWLDARLVTRPNRAALFARAQTVVDRWGSIGVFFSTWAAAPLGPWVNFAAGAARLHPLRFFVWDALGEAIWVTGYVMLGYYFAANLDALTILVSDWAWLLTALSLVIAAGFFLLRQSR</sequence>
<dbReference type="EMBL" id="FOYP01000001">
    <property type="protein sequence ID" value="SFR31811.1"/>
    <property type="molecule type" value="Genomic_DNA"/>
</dbReference>
<evidence type="ECO:0000259" key="7">
    <source>
        <dbReference type="Pfam" id="PF09335"/>
    </source>
</evidence>
<reference evidence="9" key="1">
    <citation type="submission" date="2016-10" db="EMBL/GenBank/DDBJ databases">
        <authorList>
            <person name="Varghese N."/>
            <person name="Submissions S."/>
        </authorList>
    </citation>
    <scope>NUCLEOTIDE SEQUENCE [LARGE SCALE GENOMIC DNA]</scope>
    <source>
        <strain evidence="9">DSM 26879</strain>
    </source>
</reference>
<evidence type="ECO:0000256" key="6">
    <source>
        <dbReference type="SAM" id="Phobius"/>
    </source>
</evidence>
<keyword evidence="4 6" id="KW-1133">Transmembrane helix</keyword>
<feature type="transmembrane region" description="Helical" evidence="6">
    <location>
        <begin position="137"/>
        <end position="160"/>
    </location>
</feature>
<dbReference type="AlphaFoldDB" id="A0A1I6FPE2"/>
<keyword evidence="9" id="KW-1185">Reference proteome</keyword>
<dbReference type="InterPro" id="IPR032816">
    <property type="entry name" value="VTT_dom"/>
</dbReference>
<evidence type="ECO:0000256" key="2">
    <source>
        <dbReference type="ARBA" id="ARBA00022475"/>
    </source>
</evidence>
<evidence type="ECO:0000256" key="1">
    <source>
        <dbReference type="ARBA" id="ARBA00004651"/>
    </source>
</evidence>